<evidence type="ECO:0000259" key="1">
    <source>
        <dbReference type="SMART" id="SM00487"/>
    </source>
</evidence>
<sequence>MSYLYEKIDTLIESGYSKKVPEYISSNLNSNFELRPYQIRAFENFITYFENEHLCKKPTQTLFHMATGSGKTLIMAGLMLYLYKQGYRNFLFFVNLSQIVQKTKENFLNSISSKYLFNEEINIDGEIIKIKEVSNFQYSDDSAINICFTTTQGLHADMWGMKENSLSVDDFENQKVVLISDEAHHLNADTKKMNKEEEENYRSWEYTVHRIFDINRDNVLLEFTATCNLEEPLIKAEYENKIVFDYPLYKFRADGYSKEIKTLRSDLDVEGRALQALILSQYRYKVFQDYRQNIKPVVFFKSRLVKENALNMTRIIEMVKSLTAEQIKNLFEQSTSQTINEAQKYFIKNGISYDELASELKDDFSEEHCISANDNQDVEKKQIILNSLEDEKNPYRAIFAVDKLNEGWDVLNLFDIVRLYETRDAKKGKPGQTTTKEAQLIGRGARYCPFKVSNNQEKYKRKYDNDIDNQLRICEELYYHCWNEPRYISELHTALREIGVDLDEMVVRNHTLKDSFKQDELYKSGYVFINERKVVSRNTVNSLLPSIKDKIYDIRFTAGVSGEDILLESTSFQDIKQKTYVHKTTIHDIANINYSIVNKAICKYSIFKFNTLKSRFPNLKSTKEFIQSKNYLGNIRIHITSKYENLSNEILYQACLKVLKTVANSISAIQETYEGTKDFKAYYIYDIFKNKRCNYTNPHDGDIGISQNDVSVKDKWRIDLSQEDWYAYEDNYGTSEEKSFVAYFKKYVDELRQKYDKVYLLRNERQLAIYSFDDGQRFEPDYLLFLHSSKTDGYEQMQIFIEPKGSHILEQDKWKEDFLLQIEESSIPVTTFADDNKYKIWGFHFYNEQNREIEFDNDMKKIIS</sequence>
<dbReference type="SMART" id="SM00487">
    <property type="entry name" value="DEXDc"/>
    <property type="match status" value="1"/>
</dbReference>
<dbReference type="GO" id="GO:0005524">
    <property type="term" value="F:ATP binding"/>
    <property type="evidence" value="ECO:0007669"/>
    <property type="project" value="InterPro"/>
</dbReference>
<organism evidence="2 3">
    <name type="scientific">Faecalicoccus acidiformans</name>
    <dbReference type="NCBI Taxonomy" id="915173"/>
    <lineage>
        <taxon>Bacteria</taxon>
        <taxon>Bacillati</taxon>
        <taxon>Bacillota</taxon>
        <taxon>Erysipelotrichia</taxon>
        <taxon>Erysipelotrichales</taxon>
        <taxon>Erysipelotrichaceae</taxon>
        <taxon>Faecalicoccus</taxon>
    </lineage>
</organism>
<dbReference type="GO" id="GO:0003677">
    <property type="term" value="F:DNA binding"/>
    <property type="evidence" value="ECO:0007669"/>
    <property type="project" value="InterPro"/>
</dbReference>
<dbReference type="InterPro" id="IPR050742">
    <property type="entry name" value="Helicase_Restrict-Modif_Enz"/>
</dbReference>
<feature type="domain" description="Helicase ATP-binding" evidence="1">
    <location>
        <begin position="30"/>
        <end position="260"/>
    </location>
</feature>
<keyword evidence="2" id="KW-0378">Hydrolase</keyword>
<dbReference type="EMBL" id="JACHHD010000003">
    <property type="protein sequence ID" value="MBB5184345.1"/>
    <property type="molecule type" value="Genomic_DNA"/>
</dbReference>
<dbReference type="InterPro" id="IPR014001">
    <property type="entry name" value="Helicase_ATP-bd"/>
</dbReference>
<evidence type="ECO:0000313" key="3">
    <source>
        <dbReference type="Proteomes" id="UP000521313"/>
    </source>
</evidence>
<dbReference type="RefSeq" id="WP_183374252.1">
    <property type="nucleotide sequence ID" value="NZ_JACHHD010000003.1"/>
</dbReference>
<dbReference type="GO" id="GO:0015668">
    <property type="term" value="F:type III site-specific deoxyribonuclease activity"/>
    <property type="evidence" value="ECO:0007669"/>
    <property type="project" value="UniProtKB-EC"/>
</dbReference>
<dbReference type="InterPro" id="IPR027417">
    <property type="entry name" value="P-loop_NTPase"/>
</dbReference>
<dbReference type="Pfam" id="PF04851">
    <property type="entry name" value="ResIII"/>
    <property type="match status" value="1"/>
</dbReference>
<dbReference type="EC" id="3.1.21.5" evidence="2"/>
<proteinExistence type="predicted"/>
<dbReference type="Proteomes" id="UP000521313">
    <property type="component" value="Unassembled WGS sequence"/>
</dbReference>
<dbReference type="PANTHER" id="PTHR47396:SF1">
    <property type="entry name" value="ATP-DEPENDENT HELICASE IRC3-RELATED"/>
    <property type="match status" value="1"/>
</dbReference>
<dbReference type="PANTHER" id="PTHR47396">
    <property type="entry name" value="TYPE I RESTRICTION ENZYME ECOKI R PROTEIN"/>
    <property type="match status" value="1"/>
</dbReference>
<accession>A0A7W8FY30</accession>
<evidence type="ECO:0000313" key="2">
    <source>
        <dbReference type="EMBL" id="MBB5184345.1"/>
    </source>
</evidence>
<protein>
    <submittedName>
        <fullName evidence="2">Type III restriction enzyme</fullName>
        <ecNumber evidence="2">3.1.21.5</ecNumber>
    </submittedName>
</protein>
<dbReference type="Gene3D" id="3.40.50.300">
    <property type="entry name" value="P-loop containing nucleotide triphosphate hydrolases"/>
    <property type="match status" value="2"/>
</dbReference>
<reference evidence="2 3" key="1">
    <citation type="submission" date="2020-08" db="EMBL/GenBank/DDBJ databases">
        <title>Genomic Encyclopedia of Type Strains, Phase IV (KMG-IV): sequencing the most valuable type-strain genomes for metagenomic binning, comparative biology and taxonomic classification.</title>
        <authorList>
            <person name="Goeker M."/>
        </authorList>
    </citation>
    <scope>NUCLEOTIDE SEQUENCE [LARGE SCALE GENOMIC DNA]</scope>
    <source>
        <strain evidence="2 3">DSM 26963</strain>
    </source>
</reference>
<gene>
    <name evidence="2" type="ORF">HNQ43_000383</name>
</gene>
<dbReference type="GO" id="GO:0005829">
    <property type="term" value="C:cytosol"/>
    <property type="evidence" value="ECO:0007669"/>
    <property type="project" value="TreeGrafter"/>
</dbReference>
<dbReference type="AlphaFoldDB" id="A0A7W8FY30"/>
<comment type="caution">
    <text evidence="2">The sequence shown here is derived from an EMBL/GenBank/DDBJ whole genome shotgun (WGS) entry which is preliminary data.</text>
</comment>
<name>A0A7W8FY30_9FIRM</name>
<dbReference type="InterPro" id="IPR006935">
    <property type="entry name" value="Helicase/UvrB_N"/>
</dbReference>
<dbReference type="SUPFAM" id="SSF52540">
    <property type="entry name" value="P-loop containing nucleoside triphosphate hydrolases"/>
    <property type="match status" value="2"/>
</dbReference>